<feature type="domain" description="Reverse transcriptase zinc-binding" evidence="2">
    <location>
        <begin position="32"/>
        <end position="111"/>
    </location>
</feature>
<dbReference type="OrthoDB" id="1108285at2759"/>
<protein>
    <recommendedName>
        <fullName evidence="2">Reverse transcriptase zinc-binding domain-containing protein</fullName>
    </recommendedName>
</protein>
<dbReference type="AlphaFoldDB" id="A0A9Q1GLA7"/>
<dbReference type="Proteomes" id="UP001153076">
    <property type="component" value="Unassembled WGS sequence"/>
</dbReference>
<dbReference type="InterPro" id="IPR026960">
    <property type="entry name" value="RVT-Znf"/>
</dbReference>
<dbReference type="Pfam" id="PF13966">
    <property type="entry name" value="zf-RVT"/>
    <property type="match status" value="1"/>
</dbReference>
<reference evidence="3" key="1">
    <citation type="submission" date="2022-04" db="EMBL/GenBank/DDBJ databases">
        <title>Carnegiea gigantea Genome sequencing and assembly v2.</title>
        <authorList>
            <person name="Copetti D."/>
            <person name="Sanderson M.J."/>
            <person name="Burquez A."/>
            <person name="Wojciechowski M.F."/>
        </authorList>
    </citation>
    <scope>NUCLEOTIDE SEQUENCE</scope>
    <source>
        <strain evidence="3">SGP5-SGP5p</strain>
        <tissue evidence="3">Aerial part</tissue>
    </source>
</reference>
<name>A0A9Q1GLA7_9CARY</name>
<proteinExistence type="predicted"/>
<keyword evidence="4" id="KW-1185">Reference proteome</keyword>
<evidence type="ECO:0000313" key="4">
    <source>
        <dbReference type="Proteomes" id="UP001153076"/>
    </source>
</evidence>
<gene>
    <name evidence="3" type="ORF">Cgig2_004561</name>
</gene>
<comment type="caution">
    <text evidence="3">The sequence shown here is derived from an EMBL/GenBank/DDBJ whole genome shotgun (WGS) entry which is preliminary data.</text>
</comment>
<evidence type="ECO:0000256" key="1">
    <source>
        <dbReference type="SAM" id="MobiDB-lite"/>
    </source>
</evidence>
<evidence type="ECO:0000313" key="3">
    <source>
        <dbReference type="EMBL" id="KAJ8422665.1"/>
    </source>
</evidence>
<organism evidence="3 4">
    <name type="scientific">Carnegiea gigantea</name>
    <dbReference type="NCBI Taxonomy" id="171969"/>
    <lineage>
        <taxon>Eukaryota</taxon>
        <taxon>Viridiplantae</taxon>
        <taxon>Streptophyta</taxon>
        <taxon>Embryophyta</taxon>
        <taxon>Tracheophyta</taxon>
        <taxon>Spermatophyta</taxon>
        <taxon>Magnoliopsida</taxon>
        <taxon>eudicotyledons</taxon>
        <taxon>Gunneridae</taxon>
        <taxon>Pentapetalae</taxon>
        <taxon>Caryophyllales</taxon>
        <taxon>Cactineae</taxon>
        <taxon>Cactaceae</taxon>
        <taxon>Cactoideae</taxon>
        <taxon>Echinocereeae</taxon>
        <taxon>Carnegiea</taxon>
    </lineage>
</organism>
<accession>A0A9Q1GLA7</accession>
<feature type="compositionally biased region" description="Basic and acidic residues" evidence="1">
    <location>
        <begin position="1"/>
        <end position="12"/>
    </location>
</feature>
<evidence type="ECO:0000259" key="2">
    <source>
        <dbReference type="Pfam" id="PF13966"/>
    </source>
</evidence>
<dbReference type="EMBL" id="JAKOGI010002184">
    <property type="protein sequence ID" value="KAJ8422665.1"/>
    <property type="molecule type" value="Genomic_DNA"/>
</dbReference>
<feature type="region of interest" description="Disordered" evidence="1">
    <location>
        <begin position="1"/>
        <end position="31"/>
    </location>
</feature>
<sequence>MCQVKETFKRYPDAQTTTQQTRQRVDNNEHKVSKGYKWRQGPVENPPWTKIAWTRPALPRHAFITFVLLHHRLPTKMRLNKFISTIDTYCTLCKATMEDDLHLFFQCSHAAEGAQTPRVSPPKTKGPKIRNCISYAIFIAAIYFICSARNHATFRNQIVHAKHTSKMIKEQVMQRLLFLNTISGKYTLYIHHLLTRSFTPRPSRNEKA</sequence>